<comment type="caution">
    <text evidence="3">The sequence shown here is derived from an EMBL/GenBank/DDBJ whole genome shotgun (WGS) entry which is preliminary data.</text>
</comment>
<feature type="compositionally biased region" description="Polar residues" evidence="2">
    <location>
        <begin position="290"/>
        <end position="324"/>
    </location>
</feature>
<keyword evidence="4" id="KW-1185">Reference proteome</keyword>
<feature type="compositionally biased region" description="Basic and acidic residues" evidence="2">
    <location>
        <begin position="84"/>
        <end position="124"/>
    </location>
</feature>
<feature type="compositionally biased region" description="Basic residues" evidence="2">
    <location>
        <begin position="165"/>
        <end position="177"/>
    </location>
</feature>
<feature type="compositionally biased region" description="Acidic residues" evidence="2">
    <location>
        <begin position="72"/>
        <end position="83"/>
    </location>
</feature>
<dbReference type="Proteomes" id="UP001383192">
    <property type="component" value="Unassembled WGS sequence"/>
</dbReference>
<feature type="compositionally biased region" description="Basic and acidic residues" evidence="2">
    <location>
        <begin position="237"/>
        <end position="252"/>
    </location>
</feature>
<evidence type="ECO:0000313" key="4">
    <source>
        <dbReference type="Proteomes" id="UP001383192"/>
    </source>
</evidence>
<name>A0AAW0DAM5_9AGAR</name>
<organism evidence="3 4">
    <name type="scientific">Paramarasmius palmivorus</name>
    <dbReference type="NCBI Taxonomy" id="297713"/>
    <lineage>
        <taxon>Eukaryota</taxon>
        <taxon>Fungi</taxon>
        <taxon>Dikarya</taxon>
        <taxon>Basidiomycota</taxon>
        <taxon>Agaricomycotina</taxon>
        <taxon>Agaricomycetes</taxon>
        <taxon>Agaricomycetidae</taxon>
        <taxon>Agaricales</taxon>
        <taxon>Marasmiineae</taxon>
        <taxon>Marasmiaceae</taxon>
        <taxon>Paramarasmius</taxon>
    </lineage>
</organism>
<protein>
    <submittedName>
        <fullName evidence="3">Uncharacterized protein</fullName>
    </submittedName>
</protein>
<keyword evidence="1" id="KW-0175">Coiled coil</keyword>
<accession>A0AAW0DAM5</accession>
<evidence type="ECO:0000256" key="1">
    <source>
        <dbReference type="SAM" id="Coils"/>
    </source>
</evidence>
<dbReference type="EMBL" id="JAYKXP010000017">
    <property type="protein sequence ID" value="KAK7049285.1"/>
    <property type="molecule type" value="Genomic_DNA"/>
</dbReference>
<feature type="compositionally biased region" description="Basic and acidic residues" evidence="2">
    <location>
        <begin position="260"/>
        <end position="269"/>
    </location>
</feature>
<evidence type="ECO:0000256" key="2">
    <source>
        <dbReference type="SAM" id="MobiDB-lite"/>
    </source>
</evidence>
<feature type="compositionally biased region" description="Low complexity" evidence="2">
    <location>
        <begin position="127"/>
        <end position="138"/>
    </location>
</feature>
<dbReference type="AlphaFoldDB" id="A0AAW0DAM5"/>
<evidence type="ECO:0000313" key="3">
    <source>
        <dbReference type="EMBL" id="KAK7049285.1"/>
    </source>
</evidence>
<sequence length="550" mass="61662">MYLGIATSLGENLEGTMIQGIRETMTETEGLVGLEGQKETEILIGINPGRGLEVDMIQSSTEGLLRHTTEIMTEEETVDDQNTTEDRLPRPPYDRDRDRDRSYPPPRYDRPPTERGYDRDRYPRDTSPPNWRRSSPPRGYRRDSRSPPRLSRRRSRSPPPSLYRRPSRSPPPKRLRLGNHSIGSPHSSRSSPHRRYRSPSPRRDGRRRSPSLDRQSRRHSPPPPPPPRPSSRSSRHSQLEQGEHRSDSRPPEIKGPGVTKEQERDNQERHRSRSRSPRREQQVPSPAPKPQTTTSLSVNAGSGQTEPSQSASPLSSINSHSTPPQDMPKRASPAVPALPMISTDPWASPHPKDPSRPSTPAEQATHLPPRQPRNYRGRGDFRGGLRGTFRGLEPPRGPRNRGPSAVGATTPMSGSHPSPSPVSAPGLPGKDSLPSTPSQPVLVPTTLTGEVYVDSWESLVQQHIPQLVDLEHSYKNSMRQLDMMNKEYASIQKDYKSIYRVARRALHEFDMSAIDLRAAEARRRVTSQQHELARLGRLGVDAGTASLDVY</sequence>
<proteinExistence type="predicted"/>
<reference evidence="3 4" key="1">
    <citation type="submission" date="2024-01" db="EMBL/GenBank/DDBJ databases">
        <title>A draft genome for a cacao thread blight-causing isolate of Paramarasmius palmivorus.</title>
        <authorList>
            <person name="Baruah I.K."/>
            <person name="Bukari Y."/>
            <person name="Amoako-Attah I."/>
            <person name="Meinhardt L.W."/>
            <person name="Bailey B.A."/>
            <person name="Cohen S.P."/>
        </authorList>
    </citation>
    <scope>NUCLEOTIDE SEQUENCE [LARGE SCALE GENOMIC DNA]</scope>
    <source>
        <strain evidence="3 4">GH-12</strain>
    </source>
</reference>
<feature type="compositionally biased region" description="Low complexity" evidence="2">
    <location>
        <begin position="181"/>
        <end position="190"/>
    </location>
</feature>
<feature type="coiled-coil region" evidence="1">
    <location>
        <begin position="467"/>
        <end position="494"/>
    </location>
</feature>
<feature type="region of interest" description="Disordered" evidence="2">
    <location>
        <begin position="72"/>
        <end position="441"/>
    </location>
</feature>
<gene>
    <name evidence="3" type="ORF">VNI00_005886</name>
</gene>